<organism evidence="2 3">
    <name type="scientific">Bacillus pseudomycoides</name>
    <dbReference type="NCBI Taxonomy" id="64104"/>
    <lineage>
        <taxon>Bacteria</taxon>
        <taxon>Bacillati</taxon>
        <taxon>Bacillota</taxon>
        <taxon>Bacilli</taxon>
        <taxon>Bacillales</taxon>
        <taxon>Bacillaceae</taxon>
        <taxon>Bacillus</taxon>
        <taxon>Bacillus cereus group</taxon>
    </lineage>
</organism>
<evidence type="ECO:0000313" key="3">
    <source>
        <dbReference type="Proteomes" id="UP000195321"/>
    </source>
</evidence>
<protein>
    <submittedName>
        <fullName evidence="2">Transcriptional regulator</fullName>
    </submittedName>
</protein>
<dbReference type="EMBL" id="MWPX01000006">
    <property type="protein sequence ID" value="OUM49334.1"/>
    <property type="molecule type" value="Genomic_DNA"/>
</dbReference>
<evidence type="ECO:0000313" key="2">
    <source>
        <dbReference type="EMBL" id="OUM49334.1"/>
    </source>
</evidence>
<evidence type="ECO:0000259" key="1">
    <source>
        <dbReference type="PROSITE" id="PS50943"/>
    </source>
</evidence>
<dbReference type="InterPro" id="IPR001387">
    <property type="entry name" value="Cro/C1-type_HTH"/>
</dbReference>
<dbReference type="AlphaFoldDB" id="A0A1Y3MHN7"/>
<reference evidence="2 3" key="1">
    <citation type="submission" date="2017-02" db="EMBL/GenBank/DDBJ databases">
        <title>Bacillus pseudomycoides isolate FSL K6-0042.</title>
        <authorList>
            <person name="Kovac J."/>
        </authorList>
    </citation>
    <scope>NUCLEOTIDE SEQUENCE [LARGE SCALE GENOMIC DNA]</scope>
    <source>
        <strain evidence="2 3">FSL K6-0042</strain>
    </source>
</reference>
<dbReference type="Gene3D" id="1.10.260.40">
    <property type="entry name" value="lambda repressor-like DNA-binding domains"/>
    <property type="match status" value="1"/>
</dbReference>
<dbReference type="RefSeq" id="WP_088093853.1">
    <property type="nucleotide sequence ID" value="NZ_JBALMA010000308.1"/>
</dbReference>
<name>A0A1Y3MHN7_9BACI</name>
<sequence length="61" mass="7117">MRIWLIKTRKNMNKTQEDIANEARISRSMYAMVENGKRDPSVTVAKNIAAILSVEWTLFFE</sequence>
<dbReference type="Proteomes" id="UP000195321">
    <property type="component" value="Unassembled WGS sequence"/>
</dbReference>
<dbReference type="GO" id="GO:0003677">
    <property type="term" value="F:DNA binding"/>
    <property type="evidence" value="ECO:0007669"/>
    <property type="project" value="InterPro"/>
</dbReference>
<dbReference type="CDD" id="cd00093">
    <property type="entry name" value="HTH_XRE"/>
    <property type="match status" value="1"/>
</dbReference>
<dbReference type="SUPFAM" id="SSF47413">
    <property type="entry name" value="lambda repressor-like DNA-binding domains"/>
    <property type="match status" value="1"/>
</dbReference>
<gene>
    <name evidence="2" type="ORF">BW425_07930</name>
</gene>
<accession>A0A1Y3MHN7</accession>
<feature type="domain" description="HTH cro/C1-type" evidence="1">
    <location>
        <begin position="5"/>
        <end position="59"/>
    </location>
</feature>
<dbReference type="Pfam" id="PF01381">
    <property type="entry name" value="HTH_3"/>
    <property type="match status" value="1"/>
</dbReference>
<proteinExistence type="predicted"/>
<dbReference type="PROSITE" id="PS50943">
    <property type="entry name" value="HTH_CROC1"/>
    <property type="match status" value="1"/>
</dbReference>
<comment type="caution">
    <text evidence="2">The sequence shown here is derived from an EMBL/GenBank/DDBJ whole genome shotgun (WGS) entry which is preliminary data.</text>
</comment>
<dbReference type="InterPro" id="IPR010982">
    <property type="entry name" value="Lambda_DNA-bd_dom_sf"/>
</dbReference>
<dbReference type="SMART" id="SM00530">
    <property type="entry name" value="HTH_XRE"/>
    <property type="match status" value="1"/>
</dbReference>